<accession>A0A7K1FKU8</accession>
<gene>
    <name evidence="5" type="ORF">GIS00_12560</name>
</gene>
<dbReference type="RefSeq" id="WP_154768793.1">
    <property type="nucleotide sequence ID" value="NZ_WLYK01000005.1"/>
</dbReference>
<keyword evidence="6" id="KW-1185">Reference proteome</keyword>
<evidence type="ECO:0000256" key="1">
    <source>
        <dbReference type="ARBA" id="ARBA00023015"/>
    </source>
</evidence>
<dbReference type="Pfam" id="PF01638">
    <property type="entry name" value="HxlR"/>
    <property type="match status" value="1"/>
</dbReference>
<dbReference type="InterPro" id="IPR036388">
    <property type="entry name" value="WH-like_DNA-bd_sf"/>
</dbReference>
<dbReference type="Proteomes" id="UP000460221">
    <property type="component" value="Unassembled WGS sequence"/>
</dbReference>
<proteinExistence type="predicted"/>
<dbReference type="Gene3D" id="1.10.10.10">
    <property type="entry name" value="Winged helix-like DNA-binding domain superfamily/Winged helix DNA-binding domain"/>
    <property type="match status" value="1"/>
</dbReference>
<dbReference type="PROSITE" id="PS51118">
    <property type="entry name" value="HTH_HXLR"/>
    <property type="match status" value="1"/>
</dbReference>
<reference evidence="5 6" key="1">
    <citation type="submission" date="2019-11" db="EMBL/GenBank/DDBJ databases">
        <authorList>
            <person name="Jiang L.-Q."/>
        </authorList>
    </citation>
    <scope>NUCLEOTIDE SEQUENCE [LARGE SCALE GENOMIC DNA]</scope>
    <source>
        <strain evidence="5 6">YIM 132087</strain>
    </source>
</reference>
<sequence>MPLRSDWSEDRCPIARSLDIVGDPWVLLILRQALSGVRRFDDFRTQIGVADTVLSRRLRGMVDAGLLRRSPYLDGNRTRQEYLLTEAGADLLPVLNQLTLWGEKHRPHTDPGVHMTIVHVGCGAVSDTAEVCSSCGQELTPDQVRWRKTWREGDLQLVGPG</sequence>
<dbReference type="PANTHER" id="PTHR33204">
    <property type="entry name" value="TRANSCRIPTIONAL REGULATOR, MARR FAMILY"/>
    <property type="match status" value="1"/>
</dbReference>
<evidence type="ECO:0000313" key="5">
    <source>
        <dbReference type="EMBL" id="MTD14772.1"/>
    </source>
</evidence>
<organism evidence="5 6">
    <name type="scientific">Nakamurella alba</name>
    <dbReference type="NCBI Taxonomy" id="2665158"/>
    <lineage>
        <taxon>Bacteria</taxon>
        <taxon>Bacillati</taxon>
        <taxon>Actinomycetota</taxon>
        <taxon>Actinomycetes</taxon>
        <taxon>Nakamurellales</taxon>
        <taxon>Nakamurellaceae</taxon>
        <taxon>Nakamurella</taxon>
    </lineage>
</organism>
<feature type="domain" description="HTH hxlR-type" evidence="4">
    <location>
        <begin position="12"/>
        <end position="110"/>
    </location>
</feature>
<dbReference type="EMBL" id="WLYK01000005">
    <property type="protein sequence ID" value="MTD14772.1"/>
    <property type="molecule type" value="Genomic_DNA"/>
</dbReference>
<dbReference type="AlphaFoldDB" id="A0A7K1FKU8"/>
<dbReference type="SUPFAM" id="SSF46785">
    <property type="entry name" value="Winged helix' DNA-binding domain"/>
    <property type="match status" value="1"/>
</dbReference>
<protein>
    <submittedName>
        <fullName evidence="5">Transcriptional regulator</fullName>
    </submittedName>
</protein>
<evidence type="ECO:0000259" key="4">
    <source>
        <dbReference type="PROSITE" id="PS51118"/>
    </source>
</evidence>
<dbReference type="InterPro" id="IPR002577">
    <property type="entry name" value="HTH_HxlR"/>
</dbReference>
<dbReference type="InterPro" id="IPR036390">
    <property type="entry name" value="WH_DNA-bd_sf"/>
</dbReference>
<name>A0A7K1FKU8_9ACTN</name>
<comment type="caution">
    <text evidence="5">The sequence shown here is derived from an EMBL/GenBank/DDBJ whole genome shotgun (WGS) entry which is preliminary data.</text>
</comment>
<keyword evidence="3" id="KW-0804">Transcription</keyword>
<dbReference type="GO" id="GO:0003677">
    <property type="term" value="F:DNA binding"/>
    <property type="evidence" value="ECO:0007669"/>
    <property type="project" value="UniProtKB-KW"/>
</dbReference>
<keyword evidence="1" id="KW-0805">Transcription regulation</keyword>
<evidence type="ECO:0000256" key="3">
    <source>
        <dbReference type="ARBA" id="ARBA00023163"/>
    </source>
</evidence>
<evidence type="ECO:0000313" key="6">
    <source>
        <dbReference type="Proteomes" id="UP000460221"/>
    </source>
</evidence>
<evidence type="ECO:0000256" key="2">
    <source>
        <dbReference type="ARBA" id="ARBA00023125"/>
    </source>
</evidence>
<keyword evidence="2" id="KW-0238">DNA-binding</keyword>
<dbReference type="PANTHER" id="PTHR33204:SF18">
    <property type="entry name" value="TRANSCRIPTIONAL REGULATORY PROTEIN"/>
    <property type="match status" value="1"/>
</dbReference>